<dbReference type="PANTHER" id="PTHR48022">
    <property type="entry name" value="PLASTIDIC GLUCOSE TRANSPORTER 4"/>
    <property type="match status" value="1"/>
</dbReference>
<evidence type="ECO:0000256" key="3">
    <source>
        <dbReference type="ARBA" id="ARBA00022692"/>
    </source>
</evidence>
<dbReference type="AlphaFoldDB" id="A0AAD4ER99"/>
<protein>
    <recommendedName>
        <fullName evidence="8">Major facilitator superfamily (MFS) profile domain-containing protein</fullName>
    </recommendedName>
</protein>
<feature type="transmembrane region" description="Helical" evidence="7">
    <location>
        <begin position="177"/>
        <end position="199"/>
    </location>
</feature>
<dbReference type="PANTHER" id="PTHR48022:SF2">
    <property type="entry name" value="PLASTIDIC GLUCOSE TRANSPORTER 4"/>
    <property type="match status" value="1"/>
</dbReference>
<evidence type="ECO:0000256" key="5">
    <source>
        <dbReference type="ARBA" id="ARBA00023136"/>
    </source>
</evidence>
<sequence>MAGDAKTDVLHHEDAHTEGGAASVAETPDDQMSSWECLKSNPKIVLCALYANIGALMIGYDNLALAVCLSMPAFQMTFASNVNGSLIIPAHWQSAWNAMYNVMTLVGSLVAAETIDWFGCRFGFLFTAITAAAGVALNFVAKNPAEFLGGKMITGFAVGIAMTVGQKYVSEIAPLRIRGIALSFNTICMNLGFLIAISATFSRISIMEEAAFRHIFAAAWAFPGAFLIGLPLIPESPYWYAQKNQPDEAKRSLERLSPKNQSIQARFDQIMSAIEAERALMAVTGSAISLLDCFRGSNWRRTRIVLICMSMNIVVGGVLSANAPYFLNQTGLASYTVTMLIQIGISLGVLSALVNVVLMSRFNQRPLMMGGIGLCAIMFLIMGIAGCFSRTQSNLLLIGIVLQITPLTYGPSVGAAMAVAGEVSSVSLRSKTIGVGIAFNYLFSTIWLVVLPYLFNEDQANLGGKIGFVFFAEALLFMAFVWFAVPNTNGRTYEELDQMFESRVPTRKFSTWKLDDETTAAAEKAADL</sequence>
<gene>
    <name evidence="9" type="ORF">NEMBOFW57_008221</name>
</gene>
<comment type="similarity">
    <text evidence="2">Belongs to the major facilitator superfamily. Sugar transporter (TC 2.A.1.1) family.</text>
</comment>
<keyword evidence="4 7" id="KW-1133">Transmembrane helix</keyword>
<dbReference type="FunFam" id="1.20.1250.20:FF:000078">
    <property type="entry name" value="MFS maltose transporter, putative"/>
    <property type="match status" value="1"/>
</dbReference>
<evidence type="ECO:0000256" key="4">
    <source>
        <dbReference type="ARBA" id="ARBA00022989"/>
    </source>
</evidence>
<dbReference type="PROSITE" id="PS00217">
    <property type="entry name" value="SUGAR_TRANSPORT_2"/>
    <property type="match status" value="1"/>
</dbReference>
<evidence type="ECO:0000313" key="10">
    <source>
        <dbReference type="Proteomes" id="UP001197093"/>
    </source>
</evidence>
<feature type="transmembrane region" description="Helical" evidence="7">
    <location>
        <begin position="211"/>
        <end position="233"/>
    </location>
</feature>
<dbReference type="GO" id="GO:0005351">
    <property type="term" value="F:carbohydrate:proton symporter activity"/>
    <property type="evidence" value="ECO:0007669"/>
    <property type="project" value="TreeGrafter"/>
</dbReference>
<feature type="domain" description="Major facilitator superfamily (MFS) profile" evidence="8">
    <location>
        <begin position="47"/>
        <end position="489"/>
    </location>
</feature>
<keyword evidence="10" id="KW-1185">Reference proteome</keyword>
<feature type="transmembrane region" description="Helical" evidence="7">
    <location>
        <begin position="147"/>
        <end position="165"/>
    </location>
</feature>
<name>A0AAD4ER99_9PEZI</name>
<keyword evidence="5 7" id="KW-0472">Membrane</keyword>
<dbReference type="InterPro" id="IPR036259">
    <property type="entry name" value="MFS_trans_sf"/>
</dbReference>
<feature type="transmembrane region" description="Helical" evidence="7">
    <location>
        <begin position="432"/>
        <end position="454"/>
    </location>
</feature>
<keyword evidence="3 7" id="KW-0812">Transmembrane</keyword>
<feature type="transmembrane region" description="Helical" evidence="7">
    <location>
        <begin position="304"/>
        <end position="327"/>
    </location>
</feature>
<dbReference type="InterPro" id="IPR005828">
    <property type="entry name" value="MFS_sugar_transport-like"/>
</dbReference>
<comment type="caution">
    <text evidence="9">The sequence shown here is derived from an EMBL/GenBank/DDBJ whole genome shotgun (WGS) entry which is preliminary data.</text>
</comment>
<proteinExistence type="inferred from homology"/>
<dbReference type="Pfam" id="PF00083">
    <property type="entry name" value="Sugar_tr"/>
    <property type="match status" value="1"/>
</dbReference>
<feature type="region of interest" description="Disordered" evidence="6">
    <location>
        <begin position="1"/>
        <end position="28"/>
    </location>
</feature>
<evidence type="ECO:0000256" key="6">
    <source>
        <dbReference type="SAM" id="MobiDB-lite"/>
    </source>
</evidence>
<evidence type="ECO:0000259" key="8">
    <source>
        <dbReference type="PROSITE" id="PS50850"/>
    </source>
</evidence>
<dbReference type="GO" id="GO:0016020">
    <property type="term" value="C:membrane"/>
    <property type="evidence" value="ECO:0007669"/>
    <property type="project" value="UniProtKB-SubCell"/>
</dbReference>
<evidence type="ECO:0000313" key="9">
    <source>
        <dbReference type="EMBL" id="KAG7285925.1"/>
    </source>
</evidence>
<evidence type="ECO:0000256" key="7">
    <source>
        <dbReference type="SAM" id="Phobius"/>
    </source>
</evidence>
<evidence type="ECO:0000256" key="1">
    <source>
        <dbReference type="ARBA" id="ARBA00004141"/>
    </source>
</evidence>
<dbReference type="PROSITE" id="PS50850">
    <property type="entry name" value="MFS"/>
    <property type="match status" value="1"/>
</dbReference>
<dbReference type="SUPFAM" id="SSF103473">
    <property type="entry name" value="MFS general substrate transporter"/>
    <property type="match status" value="1"/>
</dbReference>
<evidence type="ECO:0000256" key="2">
    <source>
        <dbReference type="ARBA" id="ARBA00010992"/>
    </source>
</evidence>
<feature type="transmembrane region" description="Helical" evidence="7">
    <location>
        <begin position="339"/>
        <end position="358"/>
    </location>
</feature>
<feature type="transmembrane region" description="Helical" evidence="7">
    <location>
        <begin position="122"/>
        <end position="141"/>
    </location>
</feature>
<feature type="transmembrane region" description="Helical" evidence="7">
    <location>
        <begin position="466"/>
        <end position="485"/>
    </location>
</feature>
<dbReference type="InterPro" id="IPR005829">
    <property type="entry name" value="Sugar_transporter_CS"/>
</dbReference>
<organism evidence="9 10">
    <name type="scientific">Staphylotrichum longicolle</name>
    <dbReference type="NCBI Taxonomy" id="669026"/>
    <lineage>
        <taxon>Eukaryota</taxon>
        <taxon>Fungi</taxon>
        <taxon>Dikarya</taxon>
        <taxon>Ascomycota</taxon>
        <taxon>Pezizomycotina</taxon>
        <taxon>Sordariomycetes</taxon>
        <taxon>Sordariomycetidae</taxon>
        <taxon>Sordariales</taxon>
        <taxon>Chaetomiaceae</taxon>
        <taxon>Staphylotrichum</taxon>
    </lineage>
</organism>
<dbReference type="InterPro" id="IPR020846">
    <property type="entry name" value="MFS_dom"/>
</dbReference>
<reference evidence="9" key="1">
    <citation type="submission" date="2023-02" db="EMBL/GenBank/DDBJ databases">
        <authorList>
            <person name="Palmer J.M."/>
        </authorList>
    </citation>
    <scope>NUCLEOTIDE SEQUENCE</scope>
    <source>
        <strain evidence="9">FW57</strain>
    </source>
</reference>
<dbReference type="InterPro" id="IPR050360">
    <property type="entry name" value="MFS_Sugar_Transporters"/>
</dbReference>
<dbReference type="EMBL" id="JAHCVI010000004">
    <property type="protein sequence ID" value="KAG7285925.1"/>
    <property type="molecule type" value="Genomic_DNA"/>
</dbReference>
<feature type="transmembrane region" description="Helical" evidence="7">
    <location>
        <begin position="395"/>
        <end position="420"/>
    </location>
</feature>
<feature type="transmembrane region" description="Helical" evidence="7">
    <location>
        <begin position="94"/>
        <end position="115"/>
    </location>
</feature>
<feature type="transmembrane region" description="Helical" evidence="7">
    <location>
        <begin position="370"/>
        <end position="389"/>
    </location>
</feature>
<dbReference type="Gene3D" id="1.20.1250.20">
    <property type="entry name" value="MFS general substrate transporter like domains"/>
    <property type="match status" value="1"/>
</dbReference>
<accession>A0AAD4ER99</accession>
<feature type="transmembrane region" description="Helical" evidence="7">
    <location>
        <begin position="49"/>
        <end position="74"/>
    </location>
</feature>
<comment type="subcellular location">
    <subcellularLocation>
        <location evidence="1">Membrane</location>
        <topology evidence="1">Multi-pass membrane protein</topology>
    </subcellularLocation>
</comment>
<feature type="compositionally biased region" description="Basic and acidic residues" evidence="6">
    <location>
        <begin position="1"/>
        <end position="17"/>
    </location>
</feature>
<dbReference type="Proteomes" id="UP001197093">
    <property type="component" value="Unassembled WGS sequence"/>
</dbReference>